<dbReference type="SMART" id="SM01130">
    <property type="entry name" value="DHDPS"/>
    <property type="match status" value="1"/>
</dbReference>
<dbReference type="PANTHER" id="PTHR12128:SF19">
    <property type="entry name" value="5-DEHYDRO-4-DEOXYGLUCARATE DEHYDRATASE 2-RELATED"/>
    <property type="match status" value="1"/>
</dbReference>
<accession>A0A6A9V114</accession>
<keyword evidence="6" id="KW-1185">Reference proteome</keyword>
<evidence type="ECO:0000256" key="2">
    <source>
        <dbReference type="PIRNR" id="PIRNR001365"/>
    </source>
</evidence>
<dbReference type="PANTHER" id="PTHR12128">
    <property type="entry name" value="DIHYDRODIPICOLINATE SYNTHASE"/>
    <property type="match status" value="1"/>
</dbReference>
<dbReference type="Proteomes" id="UP000435304">
    <property type="component" value="Unassembled WGS sequence"/>
</dbReference>
<evidence type="ECO:0000256" key="1">
    <source>
        <dbReference type="ARBA" id="ARBA00023239"/>
    </source>
</evidence>
<dbReference type="PIRSF" id="PIRSF001365">
    <property type="entry name" value="DHDPS"/>
    <property type="match status" value="1"/>
</dbReference>
<sequence>MTGVTAVLVTPYRQDRLDEGTLEDLAARTEQAGVHVLTSLGNTAEVFQLTPAERTAHLSAVARASASAVLLAGVSGAAASVLAEIETAASLGYSAAMVHEPADPFGDSEGFVRYYAEISRHSALPLVLYVRSDRLDVDGLRRVVAAEAVVGVKFARADLGTLSVLLEGGAAAGCTWVNGAAESRAPQFLALGLTGFTSGVADVRPDLALAVHAALRAGDREALERQVGLLAPVEALRSTGRGKYNVAVLKELLRMHGVEAGPVRPPHCEVTASGREVLQRAVAAWPPPAPA</sequence>
<gene>
    <name evidence="5" type="ORF">GC722_11375</name>
</gene>
<dbReference type="CDD" id="cd00408">
    <property type="entry name" value="DHDPS-like"/>
    <property type="match status" value="1"/>
</dbReference>
<keyword evidence="1 2" id="KW-0456">Lyase</keyword>
<dbReference type="InterPro" id="IPR002220">
    <property type="entry name" value="DapA-like"/>
</dbReference>
<organism evidence="5 6">
    <name type="scientific">Auraticoccus cholistanensis</name>
    <dbReference type="NCBI Taxonomy" id="2656650"/>
    <lineage>
        <taxon>Bacteria</taxon>
        <taxon>Bacillati</taxon>
        <taxon>Actinomycetota</taxon>
        <taxon>Actinomycetes</taxon>
        <taxon>Propionibacteriales</taxon>
        <taxon>Propionibacteriaceae</taxon>
        <taxon>Auraticoccus</taxon>
    </lineage>
</organism>
<dbReference type="InterPro" id="IPR013785">
    <property type="entry name" value="Aldolase_TIM"/>
</dbReference>
<name>A0A6A9V114_9ACTN</name>
<feature type="binding site" evidence="4">
    <location>
        <position position="43"/>
    </location>
    <ligand>
        <name>pyruvate</name>
        <dbReference type="ChEBI" id="CHEBI:15361"/>
    </ligand>
</feature>
<dbReference type="Gene3D" id="3.20.20.70">
    <property type="entry name" value="Aldolase class I"/>
    <property type="match status" value="1"/>
</dbReference>
<dbReference type="GO" id="GO:0008840">
    <property type="term" value="F:4-hydroxy-tetrahydrodipicolinate synthase activity"/>
    <property type="evidence" value="ECO:0007669"/>
    <property type="project" value="TreeGrafter"/>
</dbReference>
<evidence type="ECO:0000313" key="5">
    <source>
        <dbReference type="EMBL" id="MVA76619.1"/>
    </source>
</evidence>
<proteinExistence type="inferred from homology"/>
<feature type="active site" description="Schiff-base intermediate with substrate" evidence="3">
    <location>
        <position position="153"/>
    </location>
</feature>
<feature type="active site" description="Proton donor/acceptor" evidence="3">
    <location>
        <position position="129"/>
    </location>
</feature>
<dbReference type="AlphaFoldDB" id="A0A6A9V114"/>
<evidence type="ECO:0000256" key="4">
    <source>
        <dbReference type="PIRSR" id="PIRSR001365-2"/>
    </source>
</evidence>
<dbReference type="Pfam" id="PF00701">
    <property type="entry name" value="DHDPS"/>
    <property type="match status" value="1"/>
</dbReference>
<evidence type="ECO:0000313" key="6">
    <source>
        <dbReference type="Proteomes" id="UP000435304"/>
    </source>
</evidence>
<dbReference type="EMBL" id="WPCU01000007">
    <property type="protein sequence ID" value="MVA76619.1"/>
    <property type="molecule type" value="Genomic_DNA"/>
</dbReference>
<reference evidence="5 6" key="1">
    <citation type="submission" date="2019-12" db="EMBL/GenBank/DDBJ databases">
        <title>Auraticoccus cholistani sp. nov., an actinomycete isolated from soil of Cholistan desert.</title>
        <authorList>
            <person name="Cheema M.T."/>
        </authorList>
    </citation>
    <scope>NUCLEOTIDE SEQUENCE [LARGE SCALE GENOMIC DNA]</scope>
    <source>
        <strain evidence="5 6">F435</strain>
    </source>
</reference>
<comment type="similarity">
    <text evidence="2">Belongs to the DapA family.</text>
</comment>
<dbReference type="SUPFAM" id="SSF51569">
    <property type="entry name" value="Aldolase"/>
    <property type="match status" value="1"/>
</dbReference>
<comment type="caution">
    <text evidence="5">The sequence shown here is derived from an EMBL/GenBank/DDBJ whole genome shotgun (WGS) entry which is preliminary data.</text>
</comment>
<evidence type="ECO:0000256" key="3">
    <source>
        <dbReference type="PIRSR" id="PIRSR001365-1"/>
    </source>
</evidence>
<protein>
    <submittedName>
        <fullName evidence="5">Dihydrodipicolinate synthase family protein</fullName>
    </submittedName>
</protein>